<dbReference type="InterPro" id="IPR009081">
    <property type="entry name" value="PP-bd_ACP"/>
</dbReference>
<dbReference type="Pfam" id="PF00975">
    <property type="entry name" value="Thioesterase"/>
    <property type="match status" value="1"/>
</dbReference>
<evidence type="ECO:0000256" key="5">
    <source>
        <dbReference type="ARBA" id="ARBA00016014"/>
    </source>
</evidence>
<dbReference type="SUPFAM" id="SSF53474">
    <property type="entry name" value="alpha/beta-Hydrolases"/>
    <property type="match status" value="1"/>
</dbReference>
<dbReference type="CDD" id="cd05930">
    <property type="entry name" value="A_NRPS"/>
    <property type="match status" value="2"/>
</dbReference>
<dbReference type="EMBL" id="QRAP01000002">
    <property type="protein sequence ID" value="RDK95910.1"/>
    <property type="molecule type" value="Genomic_DNA"/>
</dbReference>
<keyword evidence="11" id="KW-1185">Reference proteome</keyword>
<dbReference type="InterPro" id="IPR037022">
    <property type="entry name" value="Formyl_trans_C_sf"/>
</dbReference>
<dbReference type="RefSeq" id="WP_115457640.1">
    <property type="nucleotide sequence ID" value="NZ_QRAP01000002.1"/>
</dbReference>
<dbReference type="Pfam" id="PF00550">
    <property type="entry name" value="PP-binding"/>
    <property type="match status" value="2"/>
</dbReference>
<dbReference type="FunFam" id="3.30.300.30:FF:000010">
    <property type="entry name" value="Enterobactin synthetase component F"/>
    <property type="match status" value="1"/>
</dbReference>
<dbReference type="GO" id="GO:0044550">
    <property type="term" value="P:secondary metabolite biosynthetic process"/>
    <property type="evidence" value="ECO:0007669"/>
    <property type="project" value="UniProtKB-ARBA"/>
</dbReference>
<dbReference type="Gene3D" id="2.30.38.10">
    <property type="entry name" value="Luciferase, Domain 3"/>
    <property type="match status" value="2"/>
</dbReference>
<evidence type="ECO:0000313" key="11">
    <source>
        <dbReference type="Proteomes" id="UP000254848"/>
    </source>
</evidence>
<dbReference type="InterPro" id="IPR011034">
    <property type="entry name" value="Formyl_transferase-like_C_sf"/>
</dbReference>
<dbReference type="SUPFAM" id="SSF50486">
    <property type="entry name" value="FMT C-terminal domain-like"/>
    <property type="match status" value="1"/>
</dbReference>
<dbReference type="Pfam" id="PF00501">
    <property type="entry name" value="AMP-binding"/>
    <property type="match status" value="2"/>
</dbReference>
<protein>
    <recommendedName>
        <fullName evidence="5">Methionyl-tRNA formyltransferase</fullName>
        <ecNumber evidence="4">2.1.2.9</ecNumber>
    </recommendedName>
</protein>
<dbReference type="InterPro" id="IPR029058">
    <property type="entry name" value="AB_hydrolase_fold"/>
</dbReference>
<dbReference type="InterPro" id="IPR006162">
    <property type="entry name" value="Ppantetheine_attach_site"/>
</dbReference>
<dbReference type="GO" id="GO:0043041">
    <property type="term" value="P:amino acid activation for nonribosomal peptide biosynthetic process"/>
    <property type="evidence" value="ECO:0007669"/>
    <property type="project" value="TreeGrafter"/>
</dbReference>
<gene>
    <name evidence="10" type="ORF">C8D90_102394</name>
</gene>
<dbReference type="Proteomes" id="UP000254848">
    <property type="component" value="Unassembled WGS sequence"/>
</dbReference>
<comment type="cofactor">
    <cofactor evidence="1">
        <name>pantetheine 4'-phosphate</name>
        <dbReference type="ChEBI" id="CHEBI:47942"/>
    </cofactor>
</comment>
<dbReference type="SMART" id="SM00823">
    <property type="entry name" value="PKS_PP"/>
    <property type="match status" value="1"/>
</dbReference>
<dbReference type="Gene3D" id="3.40.50.980">
    <property type="match status" value="4"/>
</dbReference>
<dbReference type="FunFam" id="2.30.38.10:FF:000001">
    <property type="entry name" value="Non-ribosomal peptide synthetase PvdI"/>
    <property type="match status" value="2"/>
</dbReference>
<evidence type="ECO:0000256" key="7">
    <source>
        <dbReference type="ARBA" id="ARBA00022553"/>
    </source>
</evidence>
<dbReference type="EC" id="2.1.2.9" evidence="4"/>
<dbReference type="GO" id="GO:0031177">
    <property type="term" value="F:phosphopantetheine binding"/>
    <property type="evidence" value="ECO:0007669"/>
    <property type="project" value="InterPro"/>
</dbReference>
<dbReference type="SUPFAM" id="SSF47336">
    <property type="entry name" value="ACP-like"/>
    <property type="match status" value="2"/>
</dbReference>
<dbReference type="GO" id="GO:0005737">
    <property type="term" value="C:cytoplasm"/>
    <property type="evidence" value="ECO:0007669"/>
    <property type="project" value="TreeGrafter"/>
</dbReference>
<dbReference type="PANTHER" id="PTHR45527:SF1">
    <property type="entry name" value="FATTY ACID SYNTHASE"/>
    <property type="match status" value="1"/>
</dbReference>
<feature type="domain" description="Carrier" evidence="9">
    <location>
        <begin position="2403"/>
        <end position="2478"/>
    </location>
</feature>
<comment type="catalytic activity">
    <reaction evidence="8">
        <text>L-methionyl-tRNA(fMet) + (6R)-10-formyltetrahydrofolate = N-formyl-L-methionyl-tRNA(fMet) + (6S)-5,6,7,8-tetrahydrofolate + H(+)</text>
        <dbReference type="Rhea" id="RHEA:24380"/>
        <dbReference type="Rhea" id="RHEA-COMP:9952"/>
        <dbReference type="Rhea" id="RHEA-COMP:9953"/>
        <dbReference type="ChEBI" id="CHEBI:15378"/>
        <dbReference type="ChEBI" id="CHEBI:57453"/>
        <dbReference type="ChEBI" id="CHEBI:78530"/>
        <dbReference type="ChEBI" id="CHEBI:78844"/>
        <dbReference type="ChEBI" id="CHEBI:195366"/>
        <dbReference type="EC" id="2.1.2.9"/>
    </reaction>
</comment>
<evidence type="ECO:0000256" key="8">
    <source>
        <dbReference type="ARBA" id="ARBA00048558"/>
    </source>
</evidence>
<dbReference type="PROSITE" id="PS00455">
    <property type="entry name" value="AMP_BINDING"/>
    <property type="match status" value="2"/>
</dbReference>
<dbReference type="PROSITE" id="PS00012">
    <property type="entry name" value="PHOSPHOPANTETHEINE"/>
    <property type="match status" value="2"/>
</dbReference>
<dbReference type="SUPFAM" id="SSF56801">
    <property type="entry name" value="Acetyl-CoA synthetase-like"/>
    <property type="match status" value="2"/>
</dbReference>
<dbReference type="Gene3D" id="3.30.559.30">
    <property type="entry name" value="Nonribosomal peptide synthetase, condensation domain"/>
    <property type="match status" value="3"/>
</dbReference>
<dbReference type="InterPro" id="IPR001242">
    <property type="entry name" value="Condensation_dom"/>
</dbReference>
<keyword evidence="6" id="KW-0596">Phosphopantetheine</keyword>
<dbReference type="InterPro" id="IPR025110">
    <property type="entry name" value="AMP-bd_C"/>
</dbReference>
<dbReference type="InterPro" id="IPR036736">
    <property type="entry name" value="ACP-like_sf"/>
</dbReference>
<comment type="caution">
    <text evidence="10">The sequence shown here is derived from an EMBL/GenBank/DDBJ whole genome shotgun (WGS) entry which is preliminary data.</text>
</comment>
<proteinExistence type="inferred from homology"/>
<dbReference type="InterPro" id="IPR020802">
    <property type="entry name" value="TesA-like"/>
</dbReference>
<dbReference type="Pfam" id="PF13193">
    <property type="entry name" value="AMP-binding_C"/>
    <property type="match status" value="2"/>
</dbReference>
<dbReference type="InterPro" id="IPR000873">
    <property type="entry name" value="AMP-dep_synth/lig_dom"/>
</dbReference>
<dbReference type="PROSITE" id="PS50075">
    <property type="entry name" value="CARRIER"/>
    <property type="match status" value="2"/>
</dbReference>
<feature type="domain" description="Carrier" evidence="9">
    <location>
        <begin position="1335"/>
        <end position="1409"/>
    </location>
</feature>
<dbReference type="Gene3D" id="3.30.300.30">
    <property type="match status" value="2"/>
</dbReference>
<dbReference type="InterPro" id="IPR020845">
    <property type="entry name" value="AMP-binding_CS"/>
</dbReference>
<keyword evidence="7" id="KW-0597">Phosphoprotein</keyword>
<organism evidence="10 11">
    <name type="scientific">Enterobacillus tribolii</name>
    <dbReference type="NCBI Taxonomy" id="1487935"/>
    <lineage>
        <taxon>Bacteria</taxon>
        <taxon>Pseudomonadati</taxon>
        <taxon>Pseudomonadota</taxon>
        <taxon>Gammaproteobacteria</taxon>
        <taxon>Enterobacterales</taxon>
        <taxon>Hafniaceae</taxon>
        <taxon>Enterobacillus</taxon>
    </lineage>
</organism>
<evidence type="ECO:0000256" key="6">
    <source>
        <dbReference type="ARBA" id="ARBA00022450"/>
    </source>
</evidence>
<dbReference type="Gene3D" id="3.10.25.10">
    <property type="entry name" value="Formyl transferase, C-terminal domain"/>
    <property type="match status" value="1"/>
</dbReference>
<dbReference type="Gene3D" id="3.40.50.1820">
    <property type="entry name" value="alpha/beta hydrolase"/>
    <property type="match status" value="1"/>
</dbReference>
<evidence type="ECO:0000256" key="2">
    <source>
        <dbReference type="ARBA" id="ARBA00002606"/>
    </source>
</evidence>
<dbReference type="InterPro" id="IPR010071">
    <property type="entry name" value="AA_adenyl_dom"/>
</dbReference>
<dbReference type="FunFam" id="3.40.50.980:FF:000001">
    <property type="entry name" value="Non-ribosomal peptide synthetase"/>
    <property type="match status" value="2"/>
</dbReference>
<dbReference type="NCBIfam" id="TIGR01733">
    <property type="entry name" value="AA-adenyl-dom"/>
    <property type="match status" value="2"/>
</dbReference>
<comment type="function">
    <text evidence="2">Attaches a formyl group to the free amino group of methionyl-tRNA(fMet). The formyl group appears to play a dual role in the initiator identity of N-formylmethionyl-tRNA by promoting its recognition by IF2 and preventing the misappropriation of this tRNA by the elongation apparatus.</text>
</comment>
<dbReference type="OrthoDB" id="134488at2"/>
<dbReference type="Gene3D" id="3.30.559.10">
    <property type="entry name" value="Chloramphenicol acetyltransferase-like domain"/>
    <property type="match status" value="2"/>
</dbReference>
<dbReference type="NCBIfam" id="NF003417">
    <property type="entry name" value="PRK04813.1"/>
    <property type="match status" value="2"/>
</dbReference>
<dbReference type="GO" id="GO:0004479">
    <property type="term" value="F:methionyl-tRNA formyltransferase activity"/>
    <property type="evidence" value="ECO:0007669"/>
    <property type="project" value="UniProtKB-EC"/>
</dbReference>
<dbReference type="InterPro" id="IPR005793">
    <property type="entry name" value="Formyl_trans_C"/>
</dbReference>
<comment type="similarity">
    <text evidence="3">Belongs to the ATP-dependent AMP-binding enzyme family.</text>
</comment>
<dbReference type="Pfam" id="PF02911">
    <property type="entry name" value="Formyl_trans_C"/>
    <property type="match status" value="1"/>
</dbReference>
<dbReference type="PANTHER" id="PTHR45527">
    <property type="entry name" value="NONRIBOSOMAL PEPTIDE SYNTHETASE"/>
    <property type="match status" value="1"/>
</dbReference>
<dbReference type="InterPro" id="IPR023213">
    <property type="entry name" value="CAT-like_dom_sf"/>
</dbReference>
<evidence type="ECO:0000313" key="10">
    <source>
        <dbReference type="EMBL" id="RDK95910.1"/>
    </source>
</evidence>
<dbReference type="InterPro" id="IPR020806">
    <property type="entry name" value="PKS_PP-bd"/>
</dbReference>
<dbReference type="CDD" id="cd19544">
    <property type="entry name" value="E-C_NRPS"/>
    <property type="match status" value="1"/>
</dbReference>
<evidence type="ECO:0000256" key="4">
    <source>
        <dbReference type="ARBA" id="ARBA00012261"/>
    </source>
</evidence>
<dbReference type="Pfam" id="PF00668">
    <property type="entry name" value="Condensation"/>
    <property type="match status" value="2"/>
</dbReference>
<evidence type="ECO:0000256" key="1">
    <source>
        <dbReference type="ARBA" id="ARBA00001957"/>
    </source>
</evidence>
<evidence type="ECO:0000256" key="3">
    <source>
        <dbReference type="ARBA" id="ARBA00006432"/>
    </source>
</evidence>
<dbReference type="InterPro" id="IPR045851">
    <property type="entry name" value="AMP-bd_C_sf"/>
</dbReference>
<accession>A0A370R1V6</accession>
<dbReference type="SUPFAM" id="SSF52777">
    <property type="entry name" value="CoA-dependent acyltransferases"/>
    <property type="match status" value="5"/>
</dbReference>
<dbReference type="InterPro" id="IPR001031">
    <property type="entry name" value="Thioesterase"/>
</dbReference>
<dbReference type="Gene3D" id="1.10.1200.10">
    <property type="entry name" value="ACP-like"/>
    <property type="match status" value="2"/>
</dbReference>
<dbReference type="FunFam" id="1.10.1200.10:FF:000005">
    <property type="entry name" value="Nonribosomal peptide synthetase 1"/>
    <property type="match status" value="2"/>
</dbReference>
<dbReference type="FunFam" id="3.40.50.12780:FF:000012">
    <property type="entry name" value="Non-ribosomal peptide synthetase"/>
    <property type="match status" value="2"/>
</dbReference>
<reference evidence="10 11" key="1">
    <citation type="submission" date="2018-07" db="EMBL/GenBank/DDBJ databases">
        <title>Genomic Encyclopedia of Type Strains, Phase IV (KMG-IV): sequencing the most valuable type-strain genomes for metagenomic binning, comparative biology and taxonomic classification.</title>
        <authorList>
            <person name="Goeker M."/>
        </authorList>
    </citation>
    <scope>NUCLEOTIDE SEQUENCE [LARGE SCALE GENOMIC DNA]</scope>
    <source>
        <strain evidence="10 11">DSM 103736</strain>
    </source>
</reference>
<dbReference type="SMART" id="SM00824">
    <property type="entry name" value="PKS_TE"/>
    <property type="match status" value="1"/>
</dbReference>
<name>A0A370R1V6_9GAMM</name>
<sequence>MNNHSGNSSTAISNNYSIASPEDEIYEVSAAQRELWLSEKFTENFPFNIWSYALIEGDINFKRLQQAFNIVLNEMPYLHAHFFEKNGELYQYQTPRAPDSMIEIDFSNGDNPKQRAINWMHNDAYRVISATDQDLLRFALLKLAPETYLFYRRAHHILFDGRSGEELTRRIVLNYNALSSHNPLPEFEPSDFNQLNESDARYRSSPRFATDKAFWQDYTTDMPRTLTRKEQRIPYADTLTSASLLEEKDVSWLEELARNTGVKRAHIFLAATALLFYNVTGQCALNFSLPVTGTREKHCIGMTSNVIPLIINITPEKTISEFIQQVAADIAKIMRFQLYRGEDIRRDQVSPDSSWFGPAINIISFDHGVSFAGCRTQWYYGGNIAVNDLQIMFYENPQTKELDVMLIDAEYAHSQPQLDALQQRLLEILLACCSRPESSVAEFDQYITGQSENDVAGSFYAHRRLPAAAGFLCWDQPAAELQRFANALHYGAKVCPIKILLPDRTQAISAGSLKVIPSDCNANPGTLLAIHHDGWEIATGSGAVMVGAFRHADGASFDARLLAQRYQLQAGSQLPLITRTDADLLARAYAAAAPQQPFWQPRLTHFAPIVFPVLHQQQASTPSWKNTAWQQYTGQRGAEPVLTALAIYLARMENRSDFQIGWLEADRIRLWEGTGALCQQTLPLQISLDTTQTFPQIQESLRHEYAQALSRTPYYPAVMVNHADGSQQVWPTTVLLLPGQHHEMASGAMMEKVLSSGARAILQISKEDGAFRWFYDAASVPEQYIQRANQHLLLLLQQAASAPQSAVQDYALVTDDEHDQLKAWNETTRDYPVNHSVHALFEARAQLTPHACAVECGDKSLSYAELNARANQLALHLIEKGISPESRVAVCSARSADMIVALLAVLKAGGAYIPLDPSYPGERLQYILQDAAPVLLIADEIGRRAVGEQPLPILNLEQPLPPMPAHAPPQNRTQPHHLAYVIYTSGSTGNPKGVMVEHRSLTNLIMWHLEASGLQPGERTPNMAGVGFDASVWEIWPALTQGATVLLPPPHTVGDSEALLTWWSDCDAHVAFMITPLAEVALANGNIPPTLRKLLIGGDRLRRWPLPAPPHLDVINNYGPTEATVVVTSGPANTGLPVPSIGRALTNTRLYLLDPQGKQVPLGAIGELYIGGTQVARGYLNRPDLTAERFIDDPFEPNGRLYRTGDLMRFLPDGSLEYIGRNDQQVKIRGFRIELGEIEAQLAAHPAVNEAVVDAVEDADGNARLIAWIVPQKNADATALPALLRQHIGTALPSYMAPAAYMLLEALPLSPNGKVDRRALPPPTAESFQHETYEAPQGDTETLLATIWSELLGVERIGRHDNFFELGGHSLLAVKLAGKLRQAGLPADGLALFSNPTLSALAQALTTQHDIDIPENRIPPDCPRITPDMLPLVTLSQNEIDALTARLPGGSANVQDIYALSPLQEGILFHHLLAEEGDPYLLSALLRFSSRDLLDRWLAAMQQVIDRHDILRTAFFCEGLSTPVQVVYRNARLSLTEPALDPQDGEIGRQLLERYHPRHTRQDITQPPLFHFVAAPQPDGSWCVLQQWHHLIGDHSTLALMIKEVNVILDGNAHTLPGVQPFRNAVAQARLGPGYDEHERFFRAMLDDIDEPVLPYGISDIHGDGQHIADAQRILPTDLNQRLRQQAKRLGISLATLCHLAWALIIARTSCRDVAVFGTVLLGRMAAGEGVDRAMGLFINTLPLRLDIDDAETEVAVRRAHVRLSELLAHEHATLALAQRCSNIPAGTPLFNALLNYRHNNGEGIDLPQGVTLLDAEERTNYPLVLSVDDNQTSLVVTAQVASPIEPQRICSYMQRALHALTDALEHAPDTPLCELAIIPDDEVTFLLEQLNDTARDYCQAAFTHDLIATRARQMPQASALICGDGRLSYAQLNQKANGIAHDLIARGIGPESRIALCSERSIGMIAALLAIFKTGAAYVPLDPAYASERLHYILQDSQAVLLLADAAGRKALGQHDTPMLSLEDVDRLPTRDDDPPCRTQPGQLAYIIYTSGSTGQPKGVMVEHRQLLNLIHWYAETIGLQAGEYATSMAGLSFDGCVWEVWPALVQGATLLLPPPHTVGDPEALLHWWRDSEAQISYVITPLAEVAIASNCLPANLRQLLIGGDIIRSWPLAVPEGVQVRNSYGPTESTVLVTSRMIEATSPAASIGYPIANTRIYLLDHHQQLVPLGAVGELYVGGAQVARGYLNRPELTQTRFLPDPFIHQDAMHMYRTGDLARWLPDGSLEFLGRNDEQVKIRGYRVEPGEVAIQLAEHPGIREAAVQACGQGESRYLAAWWVSASEGPAPDAEELHRWMSGRLPEYMVPRSYTRLEAMPLTTNGKLDRRALPEPDNGAVMRSSNYKAPRAGLEEQLAAIWRELLPGAERIGRNDNFMALGGHSLLAVRMVNRVKALGYPLSLQQLFITPELSTLAEALTNPSGATGDAAIAIRREGEHAPLFFTPSGFGDYVYAFELAKHIDPAFPVYALPWQDEAVEQPATLAELTTRMVGMIRKVQPDGPYYLAGYSSGGVLAWEVAARLQDEGEQIAFVGLIDTLCPPVPTVFGPEHMLLHWLRATRQVQDNDWLQSLQNRPLDEIVDAVQRAGISTQSATWRQCFHYAQLIETANIVPHDLDIHLFKARQEDQELLTDLYSHGQVVIPAGYCREDDSPMGWDTALPAASITVQQIGGNHNTMMIEQAHRQELAASLTAALRKNLP</sequence>
<evidence type="ECO:0000259" key="9">
    <source>
        <dbReference type="PROSITE" id="PS50075"/>
    </source>
</evidence>